<dbReference type="Gene3D" id="3.40.50.1110">
    <property type="entry name" value="SGNH hydrolase"/>
    <property type="match status" value="1"/>
</dbReference>
<dbReference type="PANTHER" id="PTHR30383:SF5">
    <property type="entry name" value="SGNH HYDROLASE-TYPE ESTERASE DOMAIN-CONTAINING PROTEIN"/>
    <property type="match status" value="1"/>
</dbReference>
<dbReference type="InterPro" id="IPR051532">
    <property type="entry name" value="Ester_Hydrolysis_Enzymes"/>
</dbReference>
<dbReference type="InterPro" id="IPR036514">
    <property type="entry name" value="SGNH_hydro_sf"/>
</dbReference>
<name>C0GDP2_DETAL</name>
<protein>
    <submittedName>
        <fullName evidence="2">Lipolytic protein G-D-S-L family</fullName>
    </submittedName>
</protein>
<dbReference type="InterPro" id="IPR013830">
    <property type="entry name" value="SGNH_hydro"/>
</dbReference>
<dbReference type="Proteomes" id="UP000006443">
    <property type="component" value="Unassembled WGS sequence"/>
</dbReference>
<evidence type="ECO:0000313" key="2">
    <source>
        <dbReference type="EMBL" id="EEG78525.1"/>
    </source>
</evidence>
<dbReference type="SUPFAM" id="SSF52266">
    <property type="entry name" value="SGNH hydrolase"/>
    <property type="match status" value="1"/>
</dbReference>
<reference evidence="2 3" key="1">
    <citation type="submission" date="2009-02" db="EMBL/GenBank/DDBJ databases">
        <title>Sequencing of the draft genome and assembly of Dethiobacter alkaliphilus AHT 1.</title>
        <authorList>
            <consortium name="US DOE Joint Genome Institute (JGI-PGF)"/>
            <person name="Lucas S."/>
            <person name="Copeland A."/>
            <person name="Lapidus A."/>
            <person name="Glavina del Rio T."/>
            <person name="Dalin E."/>
            <person name="Tice H."/>
            <person name="Bruce D."/>
            <person name="Goodwin L."/>
            <person name="Pitluck S."/>
            <person name="Larimer F."/>
            <person name="Land M.L."/>
            <person name="Hauser L."/>
            <person name="Muyzer G."/>
        </authorList>
    </citation>
    <scope>NUCLEOTIDE SEQUENCE [LARGE SCALE GENOMIC DNA]</scope>
    <source>
        <strain evidence="2 3">AHT 1</strain>
    </source>
</reference>
<dbReference type="PANTHER" id="PTHR30383">
    <property type="entry name" value="THIOESTERASE 1/PROTEASE 1/LYSOPHOSPHOLIPASE L1"/>
    <property type="match status" value="1"/>
</dbReference>
<sequence>MTMTVKIFALGDSITYGFPYGPHQSWVQLVSQWTSLDIVNGGINGDTTTFMLHRLSAALEENPTHLIFLGGTNDAYWGQALRVVAENVLEVHRRCQERGVQLIMGLPIPVDEPQVDALLSEYRAFYQDLADREGLPVIPFHKAFYDAAGRFKTQLTTDGCHPNIDGYEAMAEVAEKAVKNLWHNRG</sequence>
<dbReference type="STRING" id="555088.DealDRAFT_0455"/>
<dbReference type="EMBL" id="ACJM01000002">
    <property type="protein sequence ID" value="EEG78525.1"/>
    <property type="molecule type" value="Genomic_DNA"/>
</dbReference>
<gene>
    <name evidence="2" type="ORF">DealDRAFT_0455</name>
</gene>
<organism evidence="2 3">
    <name type="scientific">Dethiobacter alkaliphilus AHT 1</name>
    <dbReference type="NCBI Taxonomy" id="555088"/>
    <lineage>
        <taxon>Bacteria</taxon>
        <taxon>Bacillati</taxon>
        <taxon>Bacillota</taxon>
        <taxon>Dethiobacteria</taxon>
        <taxon>Dethiobacterales</taxon>
        <taxon>Dethiobacteraceae</taxon>
        <taxon>Dethiobacter</taxon>
    </lineage>
</organism>
<proteinExistence type="predicted"/>
<evidence type="ECO:0000259" key="1">
    <source>
        <dbReference type="Pfam" id="PF13472"/>
    </source>
</evidence>
<dbReference type="Pfam" id="PF13472">
    <property type="entry name" value="Lipase_GDSL_2"/>
    <property type="match status" value="1"/>
</dbReference>
<keyword evidence="3" id="KW-1185">Reference proteome</keyword>
<feature type="domain" description="SGNH hydrolase-type esterase" evidence="1">
    <location>
        <begin position="9"/>
        <end position="169"/>
    </location>
</feature>
<dbReference type="eggNOG" id="COG2755">
    <property type="taxonomic scope" value="Bacteria"/>
</dbReference>
<dbReference type="GO" id="GO:0004622">
    <property type="term" value="F:phosphatidylcholine lysophospholipase activity"/>
    <property type="evidence" value="ECO:0007669"/>
    <property type="project" value="TreeGrafter"/>
</dbReference>
<evidence type="ECO:0000313" key="3">
    <source>
        <dbReference type="Proteomes" id="UP000006443"/>
    </source>
</evidence>
<comment type="caution">
    <text evidence="2">The sequence shown here is derived from an EMBL/GenBank/DDBJ whole genome shotgun (WGS) entry which is preliminary data.</text>
</comment>
<dbReference type="OrthoDB" id="9777593at2"/>
<dbReference type="AlphaFoldDB" id="C0GDP2"/>
<accession>C0GDP2</accession>